<gene>
    <name evidence="1" type="ORF">V6N12_004628</name>
</gene>
<dbReference type="SUPFAM" id="SSF52058">
    <property type="entry name" value="L domain-like"/>
    <property type="match status" value="1"/>
</dbReference>
<dbReference type="PANTHER" id="PTHR47186:SF15">
    <property type="entry name" value="NB-ARC DOMAIN-CONTAINING PROTEIN"/>
    <property type="match status" value="1"/>
</dbReference>
<evidence type="ECO:0000313" key="1">
    <source>
        <dbReference type="EMBL" id="KAK8520699.1"/>
    </source>
</evidence>
<evidence type="ECO:0008006" key="3">
    <source>
        <dbReference type="Google" id="ProtNLM"/>
    </source>
</evidence>
<accession>A0ABR2CPB1</accession>
<proteinExistence type="predicted"/>
<keyword evidence="2" id="KW-1185">Reference proteome</keyword>
<sequence>MEKKRQDLNFKQAQRIVREERKNTKDKTLVGFCHLGFASNPSRFKPSREQFMMLLDTKEINEEDDAEEQLMATKDGGMMSTLCGDKQNLNLLAIFLPQPKSPEELSISETDKLLVLMLRGSYLLENVNVVEKLRALTVLEISGSRDWKMNLPVDFFLQVPRLRSLDFSGTGIESLPDSFSELTELRGLVLRQCSSLKQLPKLAKFTKLEVIDLSECTSLKRLQEKSFRSLENLKVINFSHTKIEKLPIVRTLTNLKIILLKGCSALSGMRLLRQVLSIKVLDLSGATNVREIMYDCFEGAENLRELDLSETRIQYLPPDAGNLQKLRLRKCELLRPQNTILNVSILPLLDIGTGVAILLPSFMVCSFKAPSSAGLEVSQNFWRSRAESANVYVK</sequence>
<protein>
    <recommendedName>
        <fullName evidence="3">Disease resistance protein</fullName>
    </recommendedName>
</protein>
<reference evidence="1 2" key="1">
    <citation type="journal article" date="2024" name="G3 (Bethesda)">
        <title>Genome assembly of Hibiscus sabdariffa L. provides insights into metabolisms of medicinal natural products.</title>
        <authorList>
            <person name="Kim T."/>
        </authorList>
    </citation>
    <scope>NUCLEOTIDE SEQUENCE [LARGE SCALE GENOMIC DNA]</scope>
    <source>
        <strain evidence="1">TK-2024</strain>
        <tissue evidence="1">Old leaves</tissue>
    </source>
</reference>
<dbReference type="Proteomes" id="UP001472677">
    <property type="component" value="Unassembled WGS sequence"/>
</dbReference>
<name>A0ABR2CPB1_9ROSI</name>
<evidence type="ECO:0000313" key="2">
    <source>
        <dbReference type="Proteomes" id="UP001472677"/>
    </source>
</evidence>
<dbReference type="InterPro" id="IPR001611">
    <property type="entry name" value="Leu-rich_rpt"/>
</dbReference>
<dbReference type="PANTHER" id="PTHR47186">
    <property type="entry name" value="LEUCINE-RICH REPEAT-CONTAINING PROTEIN 57"/>
    <property type="match status" value="1"/>
</dbReference>
<organism evidence="1 2">
    <name type="scientific">Hibiscus sabdariffa</name>
    <name type="common">roselle</name>
    <dbReference type="NCBI Taxonomy" id="183260"/>
    <lineage>
        <taxon>Eukaryota</taxon>
        <taxon>Viridiplantae</taxon>
        <taxon>Streptophyta</taxon>
        <taxon>Embryophyta</taxon>
        <taxon>Tracheophyta</taxon>
        <taxon>Spermatophyta</taxon>
        <taxon>Magnoliopsida</taxon>
        <taxon>eudicotyledons</taxon>
        <taxon>Gunneridae</taxon>
        <taxon>Pentapetalae</taxon>
        <taxon>rosids</taxon>
        <taxon>malvids</taxon>
        <taxon>Malvales</taxon>
        <taxon>Malvaceae</taxon>
        <taxon>Malvoideae</taxon>
        <taxon>Hibiscus</taxon>
    </lineage>
</organism>
<dbReference type="EMBL" id="JBBPBM010000048">
    <property type="protein sequence ID" value="KAK8520699.1"/>
    <property type="molecule type" value="Genomic_DNA"/>
</dbReference>
<dbReference type="Gene3D" id="3.80.10.10">
    <property type="entry name" value="Ribonuclease Inhibitor"/>
    <property type="match status" value="2"/>
</dbReference>
<dbReference type="InterPro" id="IPR032675">
    <property type="entry name" value="LRR_dom_sf"/>
</dbReference>
<comment type="caution">
    <text evidence="1">The sequence shown here is derived from an EMBL/GenBank/DDBJ whole genome shotgun (WGS) entry which is preliminary data.</text>
</comment>
<dbReference type="Pfam" id="PF00560">
    <property type="entry name" value="LRR_1"/>
    <property type="match status" value="1"/>
</dbReference>